<comment type="caution">
    <text evidence="1">The sequence shown here is derived from an EMBL/GenBank/DDBJ whole genome shotgun (WGS) entry which is preliminary data.</text>
</comment>
<keyword evidence="2" id="KW-1185">Reference proteome</keyword>
<protein>
    <recommendedName>
        <fullName evidence="3">Reverse transcriptase Ty1/copia-type domain-containing protein</fullName>
    </recommendedName>
</protein>
<accession>A0A5C7GP72</accession>
<evidence type="ECO:0000313" key="2">
    <source>
        <dbReference type="Proteomes" id="UP000323000"/>
    </source>
</evidence>
<proteinExistence type="predicted"/>
<dbReference type="OrthoDB" id="1744437at2759"/>
<evidence type="ECO:0000313" key="1">
    <source>
        <dbReference type="EMBL" id="TXG46350.1"/>
    </source>
</evidence>
<reference evidence="2" key="1">
    <citation type="journal article" date="2019" name="Gigascience">
        <title>De novo genome assembly of the endangered Acer yangbiense, a plant species with extremely small populations endemic to Yunnan Province, China.</title>
        <authorList>
            <person name="Yang J."/>
            <person name="Wariss H.M."/>
            <person name="Tao L."/>
            <person name="Zhang R."/>
            <person name="Yun Q."/>
            <person name="Hollingsworth P."/>
            <person name="Dao Z."/>
            <person name="Luo G."/>
            <person name="Guo H."/>
            <person name="Ma Y."/>
            <person name="Sun W."/>
        </authorList>
    </citation>
    <scope>NUCLEOTIDE SEQUENCE [LARGE SCALE GENOMIC DNA]</scope>
    <source>
        <strain evidence="2">cv. Malutang</strain>
    </source>
</reference>
<dbReference type="AlphaFoldDB" id="A0A5C7GP72"/>
<dbReference type="EMBL" id="VAHF01000202">
    <property type="protein sequence ID" value="TXG46350.1"/>
    <property type="molecule type" value="Genomic_DNA"/>
</dbReference>
<sequence length="199" mass="22673">MSEKGLMVLAKKNLLSGMKNAPLKTCAHCLAGKQNSVAFKTSPPSRKPDLDPIPLTHVPVQVRDEVQDDQDGTVDADTHIEVEIDNDIHEQLPVPEVPPDVPLRRSTRDRQPSTRYYVDELKMQLSKAFAMKDLGHAKQILGIRIHRERNAKKSKHIDVRYHWIRDAINDKLFELEKIHTDHNGSDMLTKALPREKLEA</sequence>
<dbReference type="CDD" id="cd09272">
    <property type="entry name" value="RNase_HI_RT_Ty1"/>
    <property type="match status" value="1"/>
</dbReference>
<dbReference type="Proteomes" id="UP000323000">
    <property type="component" value="Unassembled WGS sequence"/>
</dbReference>
<gene>
    <name evidence="1" type="ORF">EZV62_028150</name>
</gene>
<evidence type="ECO:0008006" key="3">
    <source>
        <dbReference type="Google" id="ProtNLM"/>
    </source>
</evidence>
<name>A0A5C7GP72_9ROSI</name>
<organism evidence="1 2">
    <name type="scientific">Acer yangbiense</name>
    <dbReference type="NCBI Taxonomy" id="1000413"/>
    <lineage>
        <taxon>Eukaryota</taxon>
        <taxon>Viridiplantae</taxon>
        <taxon>Streptophyta</taxon>
        <taxon>Embryophyta</taxon>
        <taxon>Tracheophyta</taxon>
        <taxon>Spermatophyta</taxon>
        <taxon>Magnoliopsida</taxon>
        <taxon>eudicotyledons</taxon>
        <taxon>Gunneridae</taxon>
        <taxon>Pentapetalae</taxon>
        <taxon>rosids</taxon>
        <taxon>malvids</taxon>
        <taxon>Sapindales</taxon>
        <taxon>Sapindaceae</taxon>
        <taxon>Hippocastanoideae</taxon>
        <taxon>Acereae</taxon>
        <taxon>Acer</taxon>
    </lineage>
</organism>